<dbReference type="RefSeq" id="WP_379733874.1">
    <property type="nucleotide sequence ID" value="NZ_JBHRVV010000001.1"/>
</dbReference>
<dbReference type="EMBL" id="JBHRVV010000001">
    <property type="protein sequence ID" value="MFC3457559.1"/>
    <property type="molecule type" value="Genomic_DNA"/>
</dbReference>
<reference evidence="4" key="1">
    <citation type="journal article" date="2019" name="Int. J. Syst. Evol. Microbiol.">
        <title>The Global Catalogue of Microorganisms (GCM) 10K type strain sequencing project: providing services to taxonomists for standard genome sequencing and annotation.</title>
        <authorList>
            <consortium name="The Broad Institute Genomics Platform"/>
            <consortium name="The Broad Institute Genome Sequencing Center for Infectious Disease"/>
            <person name="Wu L."/>
            <person name="Ma J."/>
        </authorList>
    </citation>
    <scope>NUCLEOTIDE SEQUENCE [LARGE SCALE GENOMIC DNA]</scope>
    <source>
        <strain evidence="4">CCM 7480</strain>
    </source>
</reference>
<dbReference type="Pfam" id="PF00990">
    <property type="entry name" value="GGDEF"/>
    <property type="match status" value="2"/>
</dbReference>
<dbReference type="SUPFAM" id="SSF141868">
    <property type="entry name" value="EAL domain-like"/>
    <property type="match status" value="1"/>
</dbReference>
<dbReference type="NCBIfam" id="TIGR00254">
    <property type="entry name" value="GGDEF"/>
    <property type="match status" value="1"/>
</dbReference>
<comment type="caution">
    <text evidence="3">The sequence shown here is derived from an EMBL/GenBank/DDBJ whole genome shotgun (WGS) entry which is preliminary data.</text>
</comment>
<proteinExistence type="predicted"/>
<dbReference type="Gene3D" id="3.30.70.270">
    <property type="match status" value="1"/>
</dbReference>
<feature type="domain" description="EAL" evidence="1">
    <location>
        <begin position="337"/>
        <end position="596"/>
    </location>
</feature>
<dbReference type="SUPFAM" id="SSF55073">
    <property type="entry name" value="Nucleotide cyclase"/>
    <property type="match status" value="1"/>
</dbReference>
<dbReference type="PANTHER" id="PTHR44757">
    <property type="entry name" value="DIGUANYLATE CYCLASE DGCP"/>
    <property type="match status" value="1"/>
</dbReference>
<evidence type="ECO:0000259" key="2">
    <source>
        <dbReference type="PROSITE" id="PS50887"/>
    </source>
</evidence>
<dbReference type="InterPro" id="IPR029787">
    <property type="entry name" value="Nucleotide_cyclase"/>
</dbReference>
<dbReference type="InterPro" id="IPR000160">
    <property type="entry name" value="GGDEF_dom"/>
</dbReference>
<keyword evidence="4" id="KW-1185">Reference proteome</keyword>
<protein>
    <submittedName>
        <fullName evidence="3">Bifunctional diguanylate cyclase/phosphodiesterase</fullName>
    </submittedName>
</protein>
<dbReference type="InterPro" id="IPR052155">
    <property type="entry name" value="Biofilm_reg_signaling"/>
</dbReference>
<dbReference type="Proteomes" id="UP001595665">
    <property type="component" value="Unassembled WGS sequence"/>
</dbReference>
<dbReference type="PROSITE" id="PS50883">
    <property type="entry name" value="EAL"/>
    <property type="match status" value="1"/>
</dbReference>
<accession>A0ABV7PHY2</accession>
<dbReference type="CDD" id="cd01948">
    <property type="entry name" value="EAL"/>
    <property type="match status" value="1"/>
</dbReference>
<dbReference type="SMART" id="SM00052">
    <property type="entry name" value="EAL"/>
    <property type="match status" value="1"/>
</dbReference>
<evidence type="ECO:0000313" key="4">
    <source>
        <dbReference type="Proteomes" id="UP001595665"/>
    </source>
</evidence>
<name>A0ABV7PHY2_9BURK</name>
<dbReference type="Gene3D" id="3.20.20.450">
    <property type="entry name" value="EAL domain"/>
    <property type="match status" value="1"/>
</dbReference>
<dbReference type="SMART" id="SM00267">
    <property type="entry name" value="GGDEF"/>
    <property type="match status" value="1"/>
</dbReference>
<sequence>MKTFQSEAAMQVESIDAYEALVQFLYRAPIGLVQTCLDGTVDMLNPMASNLLMPLAAEDGLDNLFTVLDAVAPQVRQMAAAFEQPSGVVCDALRVPLGAAHSAPGAPQVLSLSLLKLDPERLMAAITDATLEIQREQDTLRRRLRSAARTDALTRLPNRAAVREQLQSLLARPEGGGEFALLFLNFDRFRQINDTLGQTAGDQLLVAIADALLGTMAERSWGGNPGARRIDAAAGTNHLVARVGGDEFVVLLDGLRHPDEAERTALRLLDVLSRPHRIDGRDVPCRASVGVFWGAGADGDADAAMRDASIAMIEAKRSGGARHVLFDASMRERAARRADIEAQLRTALAEEQLFVVYQPVVGLRPDGSTDYAAGVEALVRWQHPVRGLVPPFDFIGVAEECGLIDQIGDFVLARACRDFMRWREQLGDAAPRLMAVNLSRAQLAQPDWTATVRAILDQTGMPASSLQLEVTESLAAQDENTQLRLHELKALGVRLALDDFGTGYSSLSSLHLLPVDTVKIDRSFVCKADTSHHHQVLIEATVKVASSLGMNTVAEGIETEAQAAAVRAQHCAKGQGYFYSRPLPTEALVAWIREKAGAARG</sequence>
<evidence type="ECO:0000313" key="3">
    <source>
        <dbReference type="EMBL" id="MFC3457559.1"/>
    </source>
</evidence>
<gene>
    <name evidence="3" type="ORF">ACFOPH_04775</name>
</gene>
<organism evidence="3 4">
    <name type="scientific">Massilia haematophila</name>
    <dbReference type="NCBI Taxonomy" id="457923"/>
    <lineage>
        <taxon>Bacteria</taxon>
        <taxon>Pseudomonadati</taxon>
        <taxon>Pseudomonadota</taxon>
        <taxon>Betaproteobacteria</taxon>
        <taxon>Burkholderiales</taxon>
        <taxon>Oxalobacteraceae</taxon>
        <taxon>Telluria group</taxon>
        <taxon>Massilia</taxon>
    </lineage>
</organism>
<dbReference type="InterPro" id="IPR035919">
    <property type="entry name" value="EAL_sf"/>
</dbReference>
<dbReference type="CDD" id="cd01949">
    <property type="entry name" value="GGDEF"/>
    <property type="match status" value="1"/>
</dbReference>
<evidence type="ECO:0000259" key="1">
    <source>
        <dbReference type="PROSITE" id="PS50883"/>
    </source>
</evidence>
<dbReference type="InterPro" id="IPR001633">
    <property type="entry name" value="EAL_dom"/>
</dbReference>
<dbReference type="PANTHER" id="PTHR44757:SF2">
    <property type="entry name" value="BIOFILM ARCHITECTURE MAINTENANCE PROTEIN MBAA"/>
    <property type="match status" value="1"/>
</dbReference>
<dbReference type="PROSITE" id="PS50887">
    <property type="entry name" value="GGDEF"/>
    <property type="match status" value="1"/>
</dbReference>
<feature type="domain" description="GGDEF" evidence="2">
    <location>
        <begin position="177"/>
        <end position="328"/>
    </location>
</feature>
<dbReference type="Pfam" id="PF00563">
    <property type="entry name" value="EAL"/>
    <property type="match status" value="1"/>
</dbReference>
<dbReference type="InterPro" id="IPR043128">
    <property type="entry name" value="Rev_trsase/Diguanyl_cyclase"/>
</dbReference>